<feature type="transmembrane region" description="Helical" evidence="2">
    <location>
        <begin position="139"/>
        <end position="163"/>
    </location>
</feature>
<feature type="region of interest" description="Disordered" evidence="1">
    <location>
        <begin position="98"/>
        <end position="135"/>
    </location>
</feature>
<feature type="region of interest" description="Disordered" evidence="1">
    <location>
        <begin position="1"/>
        <end position="26"/>
    </location>
</feature>
<dbReference type="CDD" id="cd00093">
    <property type="entry name" value="HTH_XRE"/>
    <property type="match status" value="1"/>
</dbReference>
<name>A0A4R5BBI7_9ACTN</name>
<protein>
    <submittedName>
        <fullName evidence="3">XRE family transcriptional regulator</fullName>
    </submittedName>
</protein>
<dbReference type="InterPro" id="IPR001387">
    <property type="entry name" value="Cro/C1-type_HTH"/>
</dbReference>
<feature type="compositionally biased region" description="Pro residues" evidence="1">
    <location>
        <begin position="14"/>
        <end position="25"/>
    </location>
</feature>
<feature type="compositionally biased region" description="Low complexity" evidence="1">
    <location>
        <begin position="103"/>
        <end position="115"/>
    </location>
</feature>
<sequence length="327" mass="34907">MGPPRSQGDLPMSQPRPPAPLPGDLPEPVRILLTELRGLKEESGLDLRALERKTHASRSSWGRWLSGETWIPSDAVTSLADLCGADARRLAVLWEVADESRRSTAPAERTPATTADRAEPGGDPADRPPTPRTRRRGRFLLLGAVVGCTLVAGTAGVALGAALQTPPVSEGATGDPSGAARAPVKLISRHDVIARTRSWHPHGPKRVPYDQTAGYQGYRTDGSGYASMALGLPKPGPNSALLEASYCRRAPMASLRPGDLVIKASGGAGVREVLIFERWTNAGRTAYWAYQQRRGYGTDHLVRTDGLASGSDHHGCHPYNLQDDAVG</sequence>
<dbReference type="EMBL" id="SMKY01000054">
    <property type="protein sequence ID" value="TDD83411.1"/>
    <property type="molecule type" value="Genomic_DNA"/>
</dbReference>
<reference evidence="3 4" key="1">
    <citation type="submission" date="2019-03" db="EMBL/GenBank/DDBJ databases">
        <title>Draft genome sequences of novel Actinobacteria.</title>
        <authorList>
            <person name="Sahin N."/>
            <person name="Ay H."/>
            <person name="Saygin H."/>
        </authorList>
    </citation>
    <scope>NUCLEOTIDE SEQUENCE [LARGE SCALE GENOMIC DNA]</scope>
    <source>
        <strain evidence="3 4">DSM 45941</strain>
    </source>
</reference>
<evidence type="ECO:0000256" key="1">
    <source>
        <dbReference type="SAM" id="MobiDB-lite"/>
    </source>
</evidence>
<dbReference type="Proteomes" id="UP000295578">
    <property type="component" value="Unassembled WGS sequence"/>
</dbReference>
<evidence type="ECO:0000256" key="2">
    <source>
        <dbReference type="SAM" id="Phobius"/>
    </source>
</evidence>
<evidence type="ECO:0000313" key="4">
    <source>
        <dbReference type="Proteomes" id="UP000295578"/>
    </source>
</evidence>
<keyword evidence="2" id="KW-0812">Transmembrane</keyword>
<comment type="caution">
    <text evidence="3">The sequence shown here is derived from an EMBL/GenBank/DDBJ whole genome shotgun (WGS) entry which is preliminary data.</text>
</comment>
<accession>A0A4R5BBI7</accession>
<gene>
    <name evidence="3" type="ORF">E1293_14690</name>
</gene>
<keyword evidence="4" id="KW-1185">Reference proteome</keyword>
<organism evidence="3 4">
    <name type="scientific">Actinomadura darangshiensis</name>
    <dbReference type="NCBI Taxonomy" id="705336"/>
    <lineage>
        <taxon>Bacteria</taxon>
        <taxon>Bacillati</taxon>
        <taxon>Actinomycetota</taxon>
        <taxon>Actinomycetes</taxon>
        <taxon>Streptosporangiales</taxon>
        <taxon>Thermomonosporaceae</taxon>
        <taxon>Actinomadura</taxon>
    </lineage>
</organism>
<evidence type="ECO:0000313" key="3">
    <source>
        <dbReference type="EMBL" id="TDD83411.1"/>
    </source>
</evidence>
<dbReference type="Pfam" id="PF13560">
    <property type="entry name" value="HTH_31"/>
    <property type="match status" value="1"/>
</dbReference>
<dbReference type="OrthoDB" id="9815928at2"/>
<keyword evidence="2" id="KW-0472">Membrane</keyword>
<keyword evidence="2" id="KW-1133">Transmembrane helix</keyword>
<feature type="compositionally biased region" description="Basic and acidic residues" evidence="1">
    <location>
        <begin position="116"/>
        <end position="126"/>
    </location>
</feature>
<dbReference type="AlphaFoldDB" id="A0A4R5BBI7"/>
<proteinExistence type="predicted"/>